<evidence type="ECO:0000313" key="2">
    <source>
        <dbReference type="EMBL" id="QCE14338.1"/>
    </source>
</evidence>
<feature type="region of interest" description="Disordered" evidence="1">
    <location>
        <begin position="34"/>
        <end position="57"/>
    </location>
</feature>
<name>A0A4D6NM07_VIGUN</name>
<proteinExistence type="predicted"/>
<organism evidence="2 3">
    <name type="scientific">Vigna unguiculata</name>
    <name type="common">Cowpea</name>
    <dbReference type="NCBI Taxonomy" id="3917"/>
    <lineage>
        <taxon>Eukaryota</taxon>
        <taxon>Viridiplantae</taxon>
        <taxon>Streptophyta</taxon>
        <taxon>Embryophyta</taxon>
        <taxon>Tracheophyta</taxon>
        <taxon>Spermatophyta</taxon>
        <taxon>Magnoliopsida</taxon>
        <taxon>eudicotyledons</taxon>
        <taxon>Gunneridae</taxon>
        <taxon>Pentapetalae</taxon>
        <taxon>rosids</taxon>
        <taxon>fabids</taxon>
        <taxon>Fabales</taxon>
        <taxon>Fabaceae</taxon>
        <taxon>Papilionoideae</taxon>
        <taxon>50 kb inversion clade</taxon>
        <taxon>NPAAA clade</taxon>
        <taxon>indigoferoid/millettioid clade</taxon>
        <taxon>Phaseoleae</taxon>
        <taxon>Vigna</taxon>
    </lineage>
</organism>
<feature type="region of interest" description="Disordered" evidence="1">
    <location>
        <begin position="140"/>
        <end position="173"/>
    </location>
</feature>
<accession>A0A4D6NM07</accession>
<protein>
    <submittedName>
        <fullName evidence="2">Uncharacterized protein</fullName>
    </submittedName>
</protein>
<evidence type="ECO:0000256" key="1">
    <source>
        <dbReference type="SAM" id="MobiDB-lite"/>
    </source>
</evidence>
<keyword evidence="3" id="KW-1185">Reference proteome</keyword>
<evidence type="ECO:0000313" key="3">
    <source>
        <dbReference type="Proteomes" id="UP000501690"/>
    </source>
</evidence>
<dbReference type="Proteomes" id="UP000501690">
    <property type="component" value="Linkage Group LG11"/>
</dbReference>
<reference evidence="2 3" key="1">
    <citation type="submission" date="2019-04" db="EMBL/GenBank/DDBJ databases">
        <title>An improved genome assembly and genetic linkage map for asparagus bean, Vigna unguiculata ssp. sesquipedialis.</title>
        <authorList>
            <person name="Xia Q."/>
            <person name="Zhang R."/>
            <person name="Dong Y."/>
        </authorList>
    </citation>
    <scope>NUCLEOTIDE SEQUENCE [LARGE SCALE GENOMIC DNA]</scope>
    <source>
        <tissue evidence="2">Leaf</tissue>
    </source>
</reference>
<dbReference type="AlphaFoldDB" id="A0A4D6NM07"/>
<feature type="compositionally biased region" description="Polar residues" evidence="1">
    <location>
        <begin position="147"/>
        <end position="173"/>
    </location>
</feature>
<dbReference type="EMBL" id="CP039355">
    <property type="protein sequence ID" value="QCE14338.1"/>
    <property type="molecule type" value="Genomic_DNA"/>
</dbReference>
<sequence>METTITMPPAFHHHAHVVAATLALCRQRRNNSLPAHLHDQRVSTASSESEPTHNNHHCSYVSKCSKVVGSHESRTRHNTTKSASHQRSAAMHLLRLNHRTAILHASFFTALPTSVQTTKHASTYTCESALHLAKTTTVTKASSSPSQLQNAKPTITRYSGANTPPSPFQHLQP</sequence>
<gene>
    <name evidence="2" type="ORF">DEO72_LG11g1337</name>
</gene>